<dbReference type="AlphaFoldDB" id="A0A066RSI6"/>
<dbReference type="PRINTS" id="PR00455">
    <property type="entry name" value="HTHTETR"/>
</dbReference>
<name>A0A066RSI6_9GAMM</name>
<feature type="DNA-binding region" description="H-T-H motif" evidence="2">
    <location>
        <begin position="36"/>
        <end position="55"/>
    </location>
</feature>
<dbReference type="EMBL" id="JMIB01000002">
    <property type="protein sequence ID" value="KDM93420.1"/>
    <property type="molecule type" value="Genomic_DNA"/>
</dbReference>
<evidence type="ECO:0000259" key="3">
    <source>
        <dbReference type="PROSITE" id="PS50977"/>
    </source>
</evidence>
<dbReference type="GO" id="GO:0000976">
    <property type="term" value="F:transcription cis-regulatory region binding"/>
    <property type="evidence" value="ECO:0007669"/>
    <property type="project" value="TreeGrafter"/>
</dbReference>
<dbReference type="PANTHER" id="PTHR30055:SF233">
    <property type="entry name" value="REGULATORY PROTEIN TETR"/>
    <property type="match status" value="1"/>
</dbReference>
<dbReference type="STRING" id="1654360.EA58_00710"/>
<dbReference type="SUPFAM" id="SSF46689">
    <property type="entry name" value="Homeodomain-like"/>
    <property type="match status" value="1"/>
</dbReference>
<evidence type="ECO:0000313" key="5">
    <source>
        <dbReference type="Proteomes" id="UP000027192"/>
    </source>
</evidence>
<dbReference type="RefSeq" id="WP_051641811.1">
    <property type="nucleotide sequence ID" value="NZ_JAGSGC010000001.1"/>
</dbReference>
<dbReference type="InterPro" id="IPR009057">
    <property type="entry name" value="Homeodomain-like_sf"/>
</dbReference>
<dbReference type="GO" id="GO:0003700">
    <property type="term" value="F:DNA-binding transcription factor activity"/>
    <property type="evidence" value="ECO:0007669"/>
    <property type="project" value="TreeGrafter"/>
</dbReference>
<dbReference type="OrthoDB" id="9151800at2"/>
<keyword evidence="1 2" id="KW-0238">DNA-binding</keyword>
<keyword evidence="5" id="KW-1185">Reference proteome</keyword>
<gene>
    <name evidence="4" type="ORF">EA58_00710</name>
</gene>
<reference evidence="4 5" key="1">
    <citation type="submission" date="2014-04" db="EMBL/GenBank/DDBJ databases">
        <title>Draft genome sequence of Photobacterium halotolerans S2753: a solonamide, ngercheumicin and holomycin producer.</title>
        <authorList>
            <person name="Machado H.R."/>
            <person name="Gram L."/>
        </authorList>
    </citation>
    <scope>NUCLEOTIDE SEQUENCE [LARGE SCALE GENOMIC DNA]</scope>
    <source>
        <strain evidence="4 5">S2753</strain>
    </source>
</reference>
<organism evidence="4 5">
    <name type="scientific">Photobacterium galatheae</name>
    <dbReference type="NCBI Taxonomy" id="1654360"/>
    <lineage>
        <taxon>Bacteria</taxon>
        <taxon>Pseudomonadati</taxon>
        <taxon>Pseudomonadota</taxon>
        <taxon>Gammaproteobacteria</taxon>
        <taxon>Vibrionales</taxon>
        <taxon>Vibrionaceae</taxon>
        <taxon>Photobacterium</taxon>
    </lineage>
</organism>
<dbReference type="Pfam" id="PF00440">
    <property type="entry name" value="TetR_N"/>
    <property type="match status" value="1"/>
</dbReference>
<feature type="domain" description="HTH tetR-type" evidence="3">
    <location>
        <begin position="13"/>
        <end position="73"/>
    </location>
</feature>
<evidence type="ECO:0000256" key="2">
    <source>
        <dbReference type="PROSITE-ProRule" id="PRU00335"/>
    </source>
</evidence>
<dbReference type="Gene3D" id="1.10.357.10">
    <property type="entry name" value="Tetracycline Repressor, domain 2"/>
    <property type="match status" value="1"/>
</dbReference>
<dbReference type="Proteomes" id="UP000027192">
    <property type="component" value="Unassembled WGS sequence"/>
</dbReference>
<dbReference type="PROSITE" id="PS50977">
    <property type="entry name" value="HTH_TETR_2"/>
    <property type="match status" value="1"/>
</dbReference>
<dbReference type="InterPro" id="IPR036271">
    <property type="entry name" value="Tet_transcr_reg_TetR-rel_C_sf"/>
</dbReference>
<sequence length="218" mass="24408">MSRGRPQNPEKQAQMTAALLDAAERLLDKKSYKSITIRELAAEAGTQSAMISYYFGNKEGLFLALLDRTGDMRQRRLQQVAVLLETQPDRVLAMLVETVSDIMTEEPWLIHLVKDEVLASEGRLREHFVKTFPVRIGHALLTMFSVLQQKGILRADMNPHFATASMVSLMAFPMIAEPLIQGVLGVDRQVLRSDAWKQHLTLLLTQGLGQQTPGEGKI</sequence>
<dbReference type="InterPro" id="IPR050109">
    <property type="entry name" value="HTH-type_TetR-like_transc_reg"/>
</dbReference>
<proteinExistence type="predicted"/>
<dbReference type="InterPro" id="IPR001647">
    <property type="entry name" value="HTH_TetR"/>
</dbReference>
<dbReference type="PANTHER" id="PTHR30055">
    <property type="entry name" value="HTH-TYPE TRANSCRIPTIONAL REGULATOR RUTR"/>
    <property type="match status" value="1"/>
</dbReference>
<protein>
    <recommendedName>
        <fullName evidence="3">HTH tetR-type domain-containing protein</fullName>
    </recommendedName>
</protein>
<evidence type="ECO:0000313" key="4">
    <source>
        <dbReference type="EMBL" id="KDM93420.1"/>
    </source>
</evidence>
<accession>A0A066RSI6</accession>
<evidence type="ECO:0000256" key="1">
    <source>
        <dbReference type="ARBA" id="ARBA00023125"/>
    </source>
</evidence>
<dbReference type="SUPFAM" id="SSF48498">
    <property type="entry name" value="Tetracyclin repressor-like, C-terminal domain"/>
    <property type="match status" value="1"/>
</dbReference>
<comment type="caution">
    <text evidence="4">The sequence shown here is derived from an EMBL/GenBank/DDBJ whole genome shotgun (WGS) entry which is preliminary data.</text>
</comment>